<organism evidence="2 3">
    <name type="scientific">Candidatus Anaerostipes avistercoris</name>
    <dbReference type="NCBI Taxonomy" id="2838462"/>
    <lineage>
        <taxon>Bacteria</taxon>
        <taxon>Bacillati</taxon>
        <taxon>Bacillota</taxon>
        <taxon>Clostridia</taxon>
        <taxon>Lachnospirales</taxon>
        <taxon>Lachnospiraceae</taxon>
        <taxon>Anaerostipes</taxon>
    </lineage>
</organism>
<evidence type="ECO:0000256" key="1">
    <source>
        <dbReference type="SAM" id="Phobius"/>
    </source>
</evidence>
<feature type="transmembrane region" description="Helical" evidence="1">
    <location>
        <begin position="12"/>
        <end position="30"/>
    </location>
</feature>
<protein>
    <submittedName>
        <fullName evidence="2">YfhO family protein</fullName>
    </submittedName>
</protein>
<keyword evidence="1" id="KW-0812">Transmembrane</keyword>
<feature type="transmembrane region" description="Helical" evidence="1">
    <location>
        <begin position="448"/>
        <end position="467"/>
    </location>
</feature>
<feature type="transmembrane region" description="Helical" evidence="1">
    <location>
        <begin position="193"/>
        <end position="222"/>
    </location>
</feature>
<feature type="transmembrane region" description="Helical" evidence="1">
    <location>
        <begin position="115"/>
        <end position="135"/>
    </location>
</feature>
<name>A0A9D2PH83_9FIRM</name>
<dbReference type="EMBL" id="DWWD01000032">
    <property type="protein sequence ID" value="HJC50627.1"/>
    <property type="molecule type" value="Genomic_DNA"/>
</dbReference>
<evidence type="ECO:0000313" key="3">
    <source>
        <dbReference type="Proteomes" id="UP000823904"/>
    </source>
</evidence>
<dbReference type="InterPro" id="IPR018580">
    <property type="entry name" value="Uncharacterised_YfhO"/>
</dbReference>
<dbReference type="Pfam" id="PF09586">
    <property type="entry name" value="YfhO"/>
    <property type="match status" value="1"/>
</dbReference>
<dbReference type="PANTHER" id="PTHR38454">
    <property type="entry name" value="INTEGRAL MEMBRANE PROTEIN-RELATED"/>
    <property type="match status" value="1"/>
</dbReference>
<dbReference type="Proteomes" id="UP000823904">
    <property type="component" value="Unassembled WGS sequence"/>
</dbReference>
<reference evidence="2" key="1">
    <citation type="journal article" date="2021" name="PeerJ">
        <title>Extensive microbial diversity within the chicken gut microbiome revealed by metagenomics and culture.</title>
        <authorList>
            <person name="Gilroy R."/>
            <person name="Ravi A."/>
            <person name="Getino M."/>
            <person name="Pursley I."/>
            <person name="Horton D.L."/>
            <person name="Alikhan N.F."/>
            <person name="Baker D."/>
            <person name="Gharbi K."/>
            <person name="Hall N."/>
            <person name="Watson M."/>
            <person name="Adriaenssens E.M."/>
            <person name="Foster-Nyarko E."/>
            <person name="Jarju S."/>
            <person name="Secka A."/>
            <person name="Antonio M."/>
            <person name="Oren A."/>
            <person name="Chaudhuri R.R."/>
            <person name="La Ragione R."/>
            <person name="Hildebrand F."/>
            <person name="Pallen M.J."/>
        </authorList>
    </citation>
    <scope>NUCLEOTIDE SEQUENCE</scope>
    <source>
        <strain evidence="2">ChiSjej3B21-8574</strain>
    </source>
</reference>
<dbReference type="AlphaFoldDB" id="A0A9D2PH83"/>
<feature type="transmembrane region" description="Helical" evidence="1">
    <location>
        <begin position="305"/>
        <end position="322"/>
    </location>
</feature>
<feature type="transmembrane region" description="Helical" evidence="1">
    <location>
        <begin position="360"/>
        <end position="377"/>
    </location>
</feature>
<proteinExistence type="predicted"/>
<feature type="transmembrane region" description="Helical" evidence="1">
    <location>
        <begin position="421"/>
        <end position="441"/>
    </location>
</feature>
<feature type="transmembrane region" description="Helical" evidence="1">
    <location>
        <begin position="142"/>
        <end position="161"/>
    </location>
</feature>
<feature type="transmembrane region" description="Helical" evidence="1">
    <location>
        <begin position="389"/>
        <end position="409"/>
    </location>
</feature>
<dbReference type="PANTHER" id="PTHR38454:SF1">
    <property type="entry name" value="INTEGRAL MEMBRANE PROTEIN"/>
    <property type="match status" value="1"/>
</dbReference>
<feature type="transmembrane region" description="Helical" evidence="1">
    <location>
        <begin position="871"/>
        <end position="890"/>
    </location>
</feature>
<reference evidence="2" key="2">
    <citation type="submission" date="2021-04" db="EMBL/GenBank/DDBJ databases">
        <authorList>
            <person name="Gilroy R."/>
        </authorList>
    </citation>
    <scope>NUCLEOTIDE SEQUENCE</scope>
    <source>
        <strain evidence="2">ChiSjej3B21-8574</strain>
    </source>
</reference>
<feature type="transmembrane region" description="Helical" evidence="1">
    <location>
        <begin position="244"/>
        <end position="266"/>
    </location>
</feature>
<sequence>MVEEKKRGKIYLIYTLMFLAMCVAAFYPFYAEGKGFIWGAGVEDGLSQHFSALSYYGRWLREAAGNILSGNFDLPMWDMSIGYGADILATLNYYGIGDPLNLLYGFVSSEHTEQMYNFMILLRMYLAGFTFIIYCRKMKKRTFGTVMGALVYVFCGFSFRLGLRHPFFLNSMIYFPMLCYGIEKIFKKEKPYAFIVTVCVAAMSNYYFLYMLTIFSVIYAWIRFYDYVKEDRIRRFFMTVGQFILYYVLGIAMSAAVLLPAVIGFLGNGRYGNGVDIATLIVYPAKFYILVLDNIIGYGNAGSNTNVGYLPIAGVAVLFILFSQRMKHKKYKAAFIACIIALAFPIFGFAFNGFSYASNRWSFVLSFIAALLVAEVYPRFFMMSKKQKIGIGAGILLYMGIVGLSLLLGNESLINNNQGNLIAGLLMAAFFLIFLLAQSIGWNNKTRICRVLVAVLMIVSVGVHGYYRFDMDQKGYVKEFLDYGTAAETLQAKQVKMLDSIDDDSFYRVHAEGYKYKNYGLYNNLNTISGYYSITPGNISKTINSFQTLGMQYSDKYHGLDQRMGLLTLSGVKYMTSNKEDDVPYGFKKISQDGKTGLYENQYALPLAYAYDTYITENQYNALNGVSREQAMLENIVLEEEVKGSSIKHEKVADNTSVTTIPLSGNRISSPEGEEYAEITISADDSKETYLYFQNLTYDDSQSNTGNIFMSGKKSTDGIRVVQDDISKKIYIQSTFSPYYFGRTDYMIKLNHEGNGETEQIKLYFLSPGTYQFDQLYLVEVDKAETIEKIQNLQKNALENISYSGNHFSGEMKADQDKMVCVAIPYSSGWKASVDGRETEIYQANGMYMGIPVSAGDHKIELTYTTPGLKIGLVISAAGWAAFVVLIIVMQRRKRIKIENNE</sequence>
<feature type="transmembrane region" description="Helical" evidence="1">
    <location>
        <begin position="334"/>
        <end position="354"/>
    </location>
</feature>
<keyword evidence="1" id="KW-1133">Transmembrane helix</keyword>
<accession>A0A9D2PH83</accession>
<keyword evidence="1" id="KW-0472">Membrane</keyword>
<gene>
    <name evidence="2" type="ORF">H9754_08675</name>
</gene>
<comment type="caution">
    <text evidence="2">The sequence shown here is derived from an EMBL/GenBank/DDBJ whole genome shotgun (WGS) entry which is preliminary data.</text>
</comment>
<evidence type="ECO:0000313" key="2">
    <source>
        <dbReference type="EMBL" id="HJC50627.1"/>
    </source>
</evidence>